<reference evidence="2 3" key="1">
    <citation type="submission" date="2020-02" db="EMBL/GenBank/DDBJ databases">
        <authorList>
            <person name="Ferguson B K."/>
        </authorList>
    </citation>
    <scope>NUCLEOTIDE SEQUENCE [LARGE SCALE GENOMIC DNA]</scope>
</reference>
<feature type="region of interest" description="Disordered" evidence="1">
    <location>
        <begin position="1"/>
        <end position="24"/>
    </location>
</feature>
<gene>
    <name evidence="2" type="ORF">TBRA_LOCUS7943</name>
</gene>
<name>A0A6H5IF93_9HYME</name>
<protein>
    <submittedName>
        <fullName evidence="2">Uncharacterized protein</fullName>
    </submittedName>
</protein>
<feature type="compositionally biased region" description="Basic and acidic residues" evidence="1">
    <location>
        <begin position="1"/>
        <end position="15"/>
    </location>
</feature>
<evidence type="ECO:0000313" key="2">
    <source>
        <dbReference type="EMBL" id="CAB0036061.1"/>
    </source>
</evidence>
<evidence type="ECO:0000313" key="3">
    <source>
        <dbReference type="Proteomes" id="UP000479190"/>
    </source>
</evidence>
<feature type="non-terminal residue" evidence="2">
    <location>
        <position position="359"/>
    </location>
</feature>
<proteinExistence type="predicted"/>
<keyword evidence="3" id="KW-1185">Reference proteome</keyword>
<organism evidence="2 3">
    <name type="scientific">Trichogramma brassicae</name>
    <dbReference type="NCBI Taxonomy" id="86971"/>
    <lineage>
        <taxon>Eukaryota</taxon>
        <taxon>Metazoa</taxon>
        <taxon>Ecdysozoa</taxon>
        <taxon>Arthropoda</taxon>
        <taxon>Hexapoda</taxon>
        <taxon>Insecta</taxon>
        <taxon>Pterygota</taxon>
        <taxon>Neoptera</taxon>
        <taxon>Endopterygota</taxon>
        <taxon>Hymenoptera</taxon>
        <taxon>Apocrita</taxon>
        <taxon>Proctotrupomorpha</taxon>
        <taxon>Chalcidoidea</taxon>
        <taxon>Trichogrammatidae</taxon>
        <taxon>Trichogramma</taxon>
    </lineage>
</organism>
<dbReference type="AlphaFoldDB" id="A0A6H5IF93"/>
<dbReference type="EMBL" id="CADCXV010000806">
    <property type="protein sequence ID" value="CAB0036061.1"/>
    <property type="molecule type" value="Genomic_DNA"/>
</dbReference>
<sequence>MNARREIPTNHEARRSYSSTNEPRGHVRLLPASCLYVTTHTNTRFNHRIGGGLGVYTTEETRGVSKQQQNYIAKGPNRYYTEDNAALMYSGSPVIPYACIMLAAHARPSEGGAVAAVLEEVSEYSRTKNFLKKEEQDVVYDYVCEIVKQHQYCLQLSLKSIRRTSERELGAAIANYELRERTCSRGQLRDFRSLSPGTACNMRPAAAKIAAIPQALLPASRLRVFFYSFYILFSRHDCHEREIASLLNSRACRACEKLSAAARIYIYTLYTHRFDIVFHANEAYRQSTTSCLPQTRYRVRSLLQALSSRKYVYAFLACVCTNIVRGDEGPLGQPRTHIRMRRVVYYVDPHSGSTQYNRK</sequence>
<evidence type="ECO:0000256" key="1">
    <source>
        <dbReference type="SAM" id="MobiDB-lite"/>
    </source>
</evidence>
<dbReference type="Proteomes" id="UP000479190">
    <property type="component" value="Unassembled WGS sequence"/>
</dbReference>
<accession>A0A6H5IF93</accession>